<protein>
    <submittedName>
        <fullName evidence="2">Uncharacterized protein</fullName>
    </submittedName>
</protein>
<feature type="region of interest" description="Disordered" evidence="1">
    <location>
        <begin position="1"/>
        <end position="22"/>
    </location>
</feature>
<sequence>MTLLSRFSLSEDQPGGFAGSIKAPGTVHRGRAVSALERRERCAGLGCSGWRRFRRRVDSNPCLAVAGATVEGSSREGVRCLDESHAPF</sequence>
<proteinExistence type="predicted"/>
<evidence type="ECO:0000313" key="2">
    <source>
        <dbReference type="EMBL" id="GJE86332.1"/>
    </source>
</evidence>
<reference evidence="2 3" key="1">
    <citation type="submission" date="2021-08" db="EMBL/GenBank/DDBJ databases">
        <title>Draft Genome Sequence of Phanerochaete sordida strain YK-624.</title>
        <authorList>
            <person name="Mori T."/>
            <person name="Dohra H."/>
            <person name="Suzuki T."/>
            <person name="Kawagishi H."/>
            <person name="Hirai H."/>
        </authorList>
    </citation>
    <scope>NUCLEOTIDE SEQUENCE [LARGE SCALE GENOMIC DNA]</scope>
    <source>
        <strain evidence="2 3">YK-624</strain>
    </source>
</reference>
<dbReference type="EMBL" id="BPQB01000004">
    <property type="protein sequence ID" value="GJE86332.1"/>
    <property type="molecule type" value="Genomic_DNA"/>
</dbReference>
<organism evidence="2 3">
    <name type="scientific">Phanerochaete sordida</name>
    <dbReference type="NCBI Taxonomy" id="48140"/>
    <lineage>
        <taxon>Eukaryota</taxon>
        <taxon>Fungi</taxon>
        <taxon>Dikarya</taxon>
        <taxon>Basidiomycota</taxon>
        <taxon>Agaricomycotina</taxon>
        <taxon>Agaricomycetes</taxon>
        <taxon>Polyporales</taxon>
        <taxon>Phanerochaetaceae</taxon>
        <taxon>Phanerochaete</taxon>
    </lineage>
</organism>
<evidence type="ECO:0000256" key="1">
    <source>
        <dbReference type="SAM" id="MobiDB-lite"/>
    </source>
</evidence>
<dbReference type="AlphaFoldDB" id="A0A9P3FZV7"/>
<comment type="caution">
    <text evidence="2">The sequence shown here is derived from an EMBL/GenBank/DDBJ whole genome shotgun (WGS) entry which is preliminary data.</text>
</comment>
<name>A0A9P3FZV7_9APHY</name>
<gene>
    <name evidence="2" type="ORF">PsYK624_024120</name>
</gene>
<accession>A0A9P3FZV7</accession>
<feature type="compositionally biased region" description="Polar residues" evidence="1">
    <location>
        <begin position="1"/>
        <end position="11"/>
    </location>
</feature>
<keyword evidence="3" id="KW-1185">Reference proteome</keyword>
<evidence type="ECO:0000313" key="3">
    <source>
        <dbReference type="Proteomes" id="UP000703269"/>
    </source>
</evidence>
<dbReference type="Proteomes" id="UP000703269">
    <property type="component" value="Unassembled WGS sequence"/>
</dbReference>